<feature type="compositionally biased region" description="Basic and acidic residues" evidence="5">
    <location>
        <begin position="138"/>
        <end position="153"/>
    </location>
</feature>
<dbReference type="Proteomes" id="UP000824120">
    <property type="component" value="Chromosome 2"/>
</dbReference>
<feature type="compositionally biased region" description="Basic residues" evidence="5">
    <location>
        <begin position="399"/>
        <end position="409"/>
    </location>
</feature>
<keyword evidence="3" id="KW-0862">Zinc</keyword>
<dbReference type="GO" id="GO:0008270">
    <property type="term" value="F:zinc ion binding"/>
    <property type="evidence" value="ECO:0007669"/>
    <property type="project" value="UniProtKB-KW"/>
</dbReference>
<reference evidence="7 8" key="1">
    <citation type="submission" date="2020-09" db="EMBL/GenBank/DDBJ databases">
        <title>De no assembly of potato wild relative species, Solanum commersonii.</title>
        <authorList>
            <person name="Cho K."/>
        </authorList>
    </citation>
    <scope>NUCLEOTIDE SEQUENCE [LARGE SCALE GENOMIC DNA]</scope>
    <source>
        <strain evidence="7">LZ3.2</strain>
        <tissue evidence="7">Leaf</tissue>
    </source>
</reference>
<dbReference type="PROSITE" id="PS50966">
    <property type="entry name" value="ZF_SWIM"/>
    <property type="match status" value="1"/>
</dbReference>
<evidence type="ECO:0000256" key="4">
    <source>
        <dbReference type="PROSITE-ProRule" id="PRU00325"/>
    </source>
</evidence>
<accession>A0A9J6A993</accession>
<dbReference type="EMBL" id="JACXVP010000002">
    <property type="protein sequence ID" value="KAG5620992.1"/>
    <property type="molecule type" value="Genomic_DNA"/>
</dbReference>
<dbReference type="InterPro" id="IPR006564">
    <property type="entry name" value="Znf_PMZ"/>
</dbReference>
<dbReference type="Pfam" id="PF26130">
    <property type="entry name" value="PB1-like"/>
    <property type="match status" value="1"/>
</dbReference>
<feature type="region of interest" description="Disordered" evidence="5">
    <location>
        <begin position="361"/>
        <end position="462"/>
    </location>
</feature>
<dbReference type="SMART" id="SM00575">
    <property type="entry name" value="ZnF_PMZ"/>
    <property type="match status" value="1"/>
</dbReference>
<evidence type="ECO:0000256" key="3">
    <source>
        <dbReference type="ARBA" id="ARBA00022833"/>
    </source>
</evidence>
<evidence type="ECO:0000259" key="6">
    <source>
        <dbReference type="PROSITE" id="PS50966"/>
    </source>
</evidence>
<evidence type="ECO:0000313" key="8">
    <source>
        <dbReference type="Proteomes" id="UP000824120"/>
    </source>
</evidence>
<feature type="compositionally biased region" description="Basic residues" evidence="5">
    <location>
        <begin position="446"/>
        <end position="462"/>
    </location>
</feature>
<evidence type="ECO:0000256" key="2">
    <source>
        <dbReference type="ARBA" id="ARBA00022771"/>
    </source>
</evidence>
<feature type="compositionally biased region" description="Polar residues" evidence="5">
    <location>
        <begin position="361"/>
        <end position="372"/>
    </location>
</feature>
<dbReference type="InterPro" id="IPR007527">
    <property type="entry name" value="Znf_SWIM"/>
</dbReference>
<comment type="caution">
    <text evidence="7">The sequence shown here is derived from an EMBL/GenBank/DDBJ whole genome shotgun (WGS) entry which is preliminary data.</text>
</comment>
<proteinExistence type="predicted"/>
<keyword evidence="8" id="KW-1185">Reference proteome</keyword>
<feature type="compositionally biased region" description="Low complexity" evidence="5">
    <location>
        <begin position="543"/>
        <end position="557"/>
    </location>
</feature>
<protein>
    <recommendedName>
        <fullName evidence="6">SWIM-type domain-containing protein</fullName>
    </recommendedName>
</protein>
<dbReference type="InterPro" id="IPR058594">
    <property type="entry name" value="PB1-like_dom_pln"/>
</dbReference>
<feature type="region of interest" description="Disordered" evidence="5">
    <location>
        <begin position="527"/>
        <end position="557"/>
    </location>
</feature>
<evidence type="ECO:0000256" key="1">
    <source>
        <dbReference type="ARBA" id="ARBA00022723"/>
    </source>
</evidence>
<dbReference type="PANTHER" id="PTHR31973">
    <property type="entry name" value="POLYPROTEIN, PUTATIVE-RELATED"/>
    <property type="match status" value="1"/>
</dbReference>
<name>A0A9J6A993_SOLCO</name>
<keyword evidence="2 4" id="KW-0863">Zinc-finger</keyword>
<dbReference type="OrthoDB" id="1102090at2759"/>
<gene>
    <name evidence="7" type="ORF">H5410_006210</name>
</gene>
<dbReference type="PANTHER" id="PTHR31973:SF197">
    <property type="entry name" value="SWIM-TYPE DOMAIN-CONTAINING PROTEIN"/>
    <property type="match status" value="1"/>
</dbReference>
<evidence type="ECO:0000256" key="5">
    <source>
        <dbReference type="SAM" id="MobiDB-lite"/>
    </source>
</evidence>
<dbReference type="Pfam" id="PF04434">
    <property type="entry name" value="SWIM"/>
    <property type="match status" value="1"/>
</dbReference>
<feature type="domain" description="SWIM-type" evidence="6">
    <location>
        <begin position="252"/>
        <end position="293"/>
    </location>
</feature>
<keyword evidence="1" id="KW-0479">Metal-binding</keyword>
<sequence length="557" mass="61741">MNGFTLITLRWYHGGVLDLSGGEPIYNGGKVTGFLDVDVDKMSYFELKDYIRKLEYSTTCTFSIKAPNSGILVDVENDKDILDMTCSLENEDEVEMLVLLDLRNFSEEEVEGSDYSTEDSVESEAELAGDDDEEEYGSDVHKEARELRDEKRSFQMRKRRERVAADNEEVPVGEVGPDLGFDETETGKVSHKGRLGGDEPYFASSDEDSFKLDKDECCNDDKHKSGRSGRVLEENISRSMDCTIEFNGAVGFEVKEELCQHKVDIVRRTCSCRVWQLRGIPCAHVVAALYFKKFSLYDHIDSCYSKETYLMIYANVIEPLTNMEIWPVSTNPTIEPPEITSMPVYVMSEATTREGVLNVESSIRQSAPSRTASVRAKPTGSAGEEKTPSAPSEGEPPLKRGRGRPKKKSSVAPSAPLLPTTPTDFPASSYVPPTYHASSSIVGTTKRGRGRGRGNTSPKKRPRVMGMVVFQAANGFKVMNPGMPSSKIYSTGQAKVTRSSDVTGDIVYTSSNTTKLKWNDKAAISTSKLHELREKQRKKTMGSSSSQNHSSSQSKMP</sequence>
<evidence type="ECO:0000313" key="7">
    <source>
        <dbReference type="EMBL" id="KAG5620992.1"/>
    </source>
</evidence>
<feature type="compositionally biased region" description="Acidic residues" evidence="5">
    <location>
        <begin position="109"/>
        <end position="137"/>
    </location>
</feature>
<dbReference type="AlphaFoldDB" id="A0A9J6A993"/>
<feature type="region of interest" description="Disordered" evidence="5">
    <location>
        <begin position="109"/>
        <end position="200"/>
    </location>
</feature>
<organism evidence="7 8">
    <name type="scientific">Solanum commersonii</name>
    <name type="common">Commerson's wild potato</name>
    <name type="synonym">Commerson's nightshade</name>
    <dbReference type="NCBI Taxonomy" id="4109"/>
    <lineage>
        <taxon>Eukaryota</taxon>
        <taxon>Viridiplantae</taxon>
        <taxon>Streptophyta</taxon>
        <taxon>Embryophyta</taxon>
        <taxon>Tracheophyta</taxon>
        <taxon>Spermatophyta</taxon>
        <taxon>Magnoliopsida</taxon>
        <taxon>eudicotyledons</taxon>
        <taxon>Gunneridae</taxon>
        <taxon>Pentapetalae</taxon>
        <taxon>asterids</taxon>
        <taxon>lamiids</taxon>
        <taxon>Solanales</taxon>
        <taxon>Solanaceae</taxon>
        <taxon>Solanoideae</taxon>
        <taxon>Solaneae</taxon>
        <taxon>Solanum</taxon>
    </lineage>
</organism>